<evidence type="ECO:0000259" key="1">
    <source>
        <dbReference type="Pfam" id="PF12728"/>
    </source>
</evidence>
<dbReference type="Proteomes" id="UP000005316">
    <property type="component" value="Unassembled WGS sequence"/>
</dbReference>
<accession>F9DSL4</accession>
<dbReference type="InterPro" id="IPR041657">
    <property type="entry name" value="HTH_17"/>
</dbReference>
<evidence type="ECO:0000313" key="3">
    <source>
        <dbReference type="Proteomes" id="UP000005316"/>
    </source>
</evidence>
<gene>
    <name evidence="2" type="ORF">HMPREF9372_1795</name>
</gene>
<dbReference type="AlphaFoldDB" id="F9DSL4"/>
<protein>
    <recommendedName>
        <fullName evidence="1">Helix-turn-helix domain-containing protein</fullName>
    </recommendedName>
</protein>
<dbReference type="InterPro" id="IPR010093">
    <property type="entry name" value="SinI_DNA-bd"/>
</dbReference>
<dbReference type="NCBIfam" id="TIGR01764">
    <property type="entry name" value="excise"/>
    <property type="match status" value="1"/>
</dbReference>
<feature type="domain" description="Helix-turn-helix" evidence="1">
    <location>
        <begin position="245"/>
        <end position="295"/>
    </location>
</feature>
<dbReference type="GO" id="GO:0003677">
    <property type="term" value="F:DNA binding"/>
    <property type="evidence" value="ECO:0007669"/>
    <property type="project" value="InterPro"/>
</dbReference>
<proteinExistence type="predicted"/>
<organism evidence="2 3">
    <name type="scientific">Sporosarcina newyorkensis 2681</name>
    <dbReference type="NCBI Taxonomy" id="1027292"/>
    <lineage>
        <taxon>Bacteria</taxon>
        <taxon>Bacillati</taxon>
        <taxon>Bacillota</taxon>
        <taxon>Bacilli</taxon>
        <taxon>Bacillales</taxon>
        <taxon>Caryophanaceae</taxon>
        <taxon>Sporosarcina</taxon>
    </lineage>
</organism>
<sequence length="495" mass="57617">MEKEKQNDEHLNVRQTAERLEVSASTAIKLIRNGRIPNAFILSKRSGYSIPLSDIVLIEQQIKKDEKQNEDYLSVSEMALMLNCSDSNIRYAIRNGKIKKYRLHNKMYLVHISDFDDYIHEYLKQNQDCLNLQETANRLNVSKATIGNYVKHNVFPNAFIRNQTEGFLIPLSDIESFEFTIKIPDGFIAVKEIAKILDCHPESVRELIRNGKFKNVKSHLGRSYIVSADEVEKYYEYKINQIKDYLNITNAAEFLSCDKDTIRNYLKKGVLKNYLYRKKSEGYLIHKDDLFRLKETLIMPDGFMKPEEAAKKLGVGVGQVLNLARNKFVNSYKIKKNNGAETWIVSEEDVFMYKKVKEQRFTPENPGEYTTLDAVNKFKFETKDLIVQVPESMSRTYELFSSYAKSKLSNSNARAETLKKKVSYYIKTLEIILQILDKNIYDLTDDEVEDILNDPNIVEYVKQYFIGFTQFCSENVEGCKFKNDYKTSRDNTTET</sequence>
<feature type="domain" description="Helix-turn-helix" evidence="1">
    <location>
        <begin position="72"/>
        <end position="120"/>
    </location>
</feature>
<reference evidence="2 3" key="1">
    <citation type="submission" date="2011-04" db="EMBL/GenBank/DDBJ databases">
        <authorList>
            <person name="Muzny D."/>
            <person name="Qin X."/>
            <person name="Deng J."/>
            <person name="Jiang H."/>
            <person name="Liu Y."/>
            <person name="Qu J."/>
            <person name="Song X.-Z."/>
            <person name="Zhang L."/>
            <person name="Thornton R."/>
            <person name="Coyle M."/>
            <person name="Francisco L."/>
            <person name="Jackson L."/>
            <person name="Javaid M."/>
            <person name="Korchina V."/>
            <person name="Kovar C."/>
            <person name="Mata R."/>
            <person name="Mathew T."/>
            <person name="Ngo R."/>
            <person name="Nguyen L."/>
            <person name="Nguyen N."/>
            <person name="Okwuonu G."/>
            <person name="Ongeri F."/>
            <person name="Pham C."/>
            <person name="Simmons D."/>
            <person name="Wilczek-Boney K."/>
            <person name="Hale W."/>
            <person name="Jakkamsetti A."/>
            <person name="Pham P."/>
            <person name="Ruth R."/>
            <person name="San Lucas F."/>
            <person name="Warren J."/>
            <person name="Zhang J."/>
            <person name="Zhao Z."/>
            <person name="Zhou C."/>
            <person name="Zhu D."/>
            <person name="Lee S."/>
            <person name="Bess C."/>
            <person name="Blankenburg K."/>
            <person name="Forbes L."/>
            <person name="Fu Q."/>
            <person name="Gubbala S."/>
            <person name="Hirani K."/>
            <person name="Jayaseelan J.C."/>
            <person name="Lara F."/>
            <person name="Munidasa M."/>
            <person name="Palculict T."/>
            <person name="Patil S."/>
            <person name="Pu L.-L."/>
            <person name="Saada N."/>
            <person name="Tang L."/>
            <person name="Weissenberger G."/>
            <person name="Zhu Y."/>
            <person name="Hemphill L."/>
            <person name="Shang Y."/>
            <person name="Youmans B."/>
            <person name="Ayvaz T."/>
            <person name="Ross M."/>
            <person name="Santibanez J."/>
            <person name="Aqrawi P."/>
            <person name="Gross S."/>
            <person name="Joshi V."/>
            <person name="Fowler G."/>
            <person name="Nazareth L."/>
            <person name="Reid J."/>
            <person name="Worley K."/>
            <person name="Petrosino J."/>
            <person name="Highlander S."/>
            <person name="Gibbs R."/>
        </authorList>
    </citation>
    <scope>NUCLEOTIDE SEQUENCE [LARGE SCALE GENOMIC DNA]</scope>
    <source>
        <strain evidence="2 3">2681</strain>
    </source>
</reference>
<dbReference type="OrthoDB" id="2633854at2"/>
<dbReference type="HOGENOM" id="CLU_550831_0_0_9"/>
<feature type="domain" description="Helix-turn-helix" evidence="1">
    <location>
        <begin position="190"/>
        <end position="236"/>
    </location>
</feature>
<comment type="caution">
    <text evidence="2">The sequence shown here is derived from an EMBL/GenBank/DDBJ whole genome shotgun (WGS) entry which is preliminary data.</text>
</comment>
<dbReference type="Pfam" id="PF12728">
    <property type="entry name" value="HTH_17"/>
    <property type="match status" value="3"/>
</dbReference>
<dbReference type="RefSeq" id="WP_009766661.1">
    <property type="nucleotide sequence ID" value="NZ_GL982997.1"/>
</dbReference>
<dbReference type="EMBL" id="AFPZ01000054">
    <property type="protein sequence ID" value="EGQ26205.1"/>
    <property type="molecule type" value="Genomic_DNA"/>
</dbReference>
<evidence type="ECO:0000313" key="2">
    <source>
        <dbReference type="EMBL" id="EGQ26205.1"/>
    </source>
</evidence>
<dbReference type="eggNOG" id="ENOG50342KK">
    <property type="taxonomic scope" value="Bacteria"/>
</dbReference>
<name>F9DSL4_9BACL</name>